<dbReference type="InterPro" id="IPR015943">
    <property type="entry name" value="WD40/YVTN_repeat-like_dom_sf"/>
</dbReference>
<dbReference type="Proteomes" id="UP001610631">
    <property type="component" value="Unassembled WGS sequence"/>
</dbReference>
<dbReference type="Gene3D" id="1.10.510.10">
    <property type="entry name" value="Transferase(Phosphotransferase) domain 1"/>
    <property type="match status" value="1"/>
</dbReference>
<dbReference type="PROSITE" id="PS00108">
    <property type="entry name" value="PROTEIN_KINASE_ST"/>
    <property type="match status" value="1"/>
</dbReference>
<dbReference type="Gene3D" id="3.30.200.20">
    <property type="entry name" value="Phosphorylase Kinase, domain 1"/>
    <property type="match status" value="1"/>
</dbReference>
<accession>A0ABW7PAM1</accession>
<feature type="compositionally biased region" description="Low complexity" evidence="4">
    <location>
        <begin position="310"/>
        <end position="326"/>
    </location>
</feature>
<keyword evidence="6" id="KW-0418">Kinase</keyword>
<keyword evidence="2" id="KW-0677">Repeat</keyword>
<dbReference type="SUPFAM" id="SSF50978">
    <property type="entry name" value="WD40 repeat-like"/>
    <property type="match status" value="1"/>
</dbReference>
<comment type="caution">
    <text evidence="6">The sequence shown here is derived from an EMBL/GenBank/DDBJ whole genome shotgun (WGS) entry which is preliminary data.</text>
</comment>
<evidence type="ECO:0000256" key="1">
    <source>
        <dbReference type="ARBA" id="ARBA00022574"/>
    </source>
</evidence>
<dbReference type="SMART" id="SM00220">
    <property type="entry name" value="S_TKc"/>
    <property type="match status" value="1"/>
</dbReference>
<dbReference type="Pfam" id="PF00069">
    <property type="entry name" value="Pkinase"/>
    <property type="match status" value="1"/>
</dbReference>
<dbReference type="CDD" id="cd00200">
    <property type="entry name" value="WD40"/>
    <property type="match status" value="1"/>
</dbReference>
<feature type="region of interest" description="Disordered" evidence="4">
    <location>
        <begin position="277"/>
        <end position="358"/>
    </location>
</feature>
<dbReference type="SMART" id="SM00320">
    <property type="entry name" value="WD40"/>
    <property type="match status" value="7"/>
</dbReference>
<dbReference type="InterPro" id="IPR019775">
    <property type="entry name" value="WD40_repeat_CS"/>
</dbReference>
<dbReference type="GO" id="GO:0004674">
    <property type="term" value="F:protein serine/threonine kinase activity"/>
    <property type="evidence" value="ECO:0007669"/>
    <property type="project" value="UniProtKB-EC"/>
</dbReference>
<dbReference type="CDD" id="cd14014">
    <property type="entry name" value="STKc_PknB_like"/>
    <property type="match status" value="1"/>
</dbReference>
<dbReference type="PANTHER" id="PTHR19879">
    <property type="entry name" value="TRANSCRIPTION INITIATION FACTOR TFIID"/>
    <property type="match status" value="1"/>
</dbReference>
<dbReference type="PROSITE" id="PS50294">
    <property type="entry name" value="WD_REPEATS_REGION"/>
    <property type="match status" value="5"/>
</dbReference>
<evidence type="ECO:0000256" key="4">
    <source>
        <dbReference type="SAM" id="MobiDB-lite"/>
    </source>
</evidence>
<evidence type="ECO:0000313" key="6">
    <source>
        <dbReference type="EMBL" id="MFH7595046.1"/>
    </source>
</evidence>
<dbReference type="EC" id="2.7.11.1" evidence="6"/>
<dbReference type="PROSITE" id="PS00678">
    <property type="entry name" value="WD_REPEATS_1"/>
    <property type="match status" value="5"/>
</dbReference>
<dbReference type="PROSITE" id="PS50011">
    <property type="entry name" value="PROTEIN_KINASE_DOM"/>
    <property type="match status" value="1"/>
</dbReference>
<dbReference type="PROSITE" id="PS50082">
    <property type="entry name" value="WD_REPEATS_2"/>
    <property type="match status" value="6"/>
</dbReference>
<feature type="compositionally biased region" description="Pro residues" evidence="4">
    <location>
        <begin position="279"/>
        <end position="309"/>
    </location>
</feature>
<dbReference type="InterPro" id="IPR011009">
    <property type="entry name" value="Kinase-like_dom_sf"/>
</dbReference>
<feature type="repeat" description="WD" evidence="3">
    <location>
        <begin position="485"/>
        <end position="526"/>
    </location>
</feature>
<dbReference type="PANTHER" id="PTHR19879:SF9">
    <property type="entry name" value="TRANSCRIPTION INITIATION FACTOR TFIID SUBUNIT 5"/>
    <property type="match status" value="1"/>
</dbReference>
<proteinExistence type="predicted"/>
<evidence type="ECO:0000256" key="3">
    <source>
        <dbReference type="PROSITE-ProRule" id="PRU00221"/>
    </source>
</evidence>
<dbReference type="Pfam" id="PF00400">
    <property type="entry name" value="WD40"/>
    <property type="match status" value="6"/>
</dbReference>
<organism evidence="6 7">
    <name type="scientific">Streptomyces racemochromogenes</name>
    <dbReference type="NCBI Taxonomy" id="67353"/>
    <lineage>
        <taxon>Bacteria</taxon>
        <taxon>Bacillati</taxon>
        <taxon>Actinomycetota</taxon>
        <taxon>Actinomycetes</taxon>
        <taxon>Kitasatosporales</taxon>
        <taxon>Streptomycetaceae</taxon>
        <taxon>Streptomyces</taxon>
    </lineage>
</organism>
<sequence length="708" mass="73396">MRAGERLAGRYRLDERLGQGGIGEVWRAFDADLGRPVAVKVLLEFDASDELLGRFRREAAIGARLQHPGITVVHDIGQHENRLFIVMELLEGEDLAHLLARTPGDGLPVPEALDLALQAAEALAAAHAQKVVHRDLKPANLFLLTTGGRLKICDFGIARTADSTGGLTVTGRVFGTPAYMAPEQWRGEHVDARCDLYALGCVLFALLTGAPPFPAAEQVWVLMRRHLDEAPPALDSVRAGLPADLVALVGALLSKDPAERPDAPATATRLRALLHPTPQAAPTPAPAPARAPDPAPVPVPRPAPEPVPVAVPEAASAPTVTAAPTAGRHTGPTVEGPGHGPGRHTPGGTPGPASARRGPRRRTLVLGGLAALAAAAGGTAAVLSFGDEGDGGAPALRPGATLTGHEASVESLAFSPDGRTLATGSRDRTVRIWDLTTRTATAVLRHDALIRSVAFAPDGKTLVSGGEDANVLLWMPSQQTPLARLKDHTGPVRSVAFSPDGKTVASGGEDMAVRIWDVRTASRAYALAGHTSGVWSVAFSPDGTTLASGGGDRSVRLWDLASRKGVVLPEPTGDVMSVAFSSDGGFVAGGVNSGSGAPPDNSGSFGNTSMAGPLGELRVWNAKTRAQTAYHPDLPYNVASVAFRPGSTTVLATGSWDDAVRVWDLGRKALPGPAKGHTSPVWSVAFSPDGKLLASASGDGTVRLWEVS</sequence>
<dbReference type="SUPFAM" id="SSF56112">
    <property type="entry name" value="Protein kinase-like (PK-like)"/>
    <property type="match status" value="1"/>
</dbReference>
<feature type="repeat" description="WD" evidence="3">
    <location>
        <begin position="527"/>
        <end position="568"/>
    </location>
</feature>
<feature type="repeat" description="WD" evidence="3">
    <location>
        <begin position="638"/>
        <end position="665"/>
    </location>
</feature>
<keyword evidence="6" id="KW-0808">Transferase</keyword>
<dbReference type="RefSeq" id="WP_395508937.1">
    <property type="nucleotide sequence ID" value="NZ_JBBDHD010000014.1"/>
</dbReference>
<feature type="domain" description="Protein kinase" evidence="5">
    <location>
        <begin position="11"/>
        <end position="278"/>
    </location>
</feature>
<name>A0ABW7PAM1_9ACTN</name>
<dbReference type="EMBL" id="JBBDHD010000014">
    <property type="protein sequence ID" value="MFH7595046.1"/>
    <property type="molecule type" value="Genomic_DNA"/>
</dbReference>
<feature type="repeat" description="WD" evidence="3">
    <location>
        <begin position="402"/>
        <end position="443"/>
    </location>
</feature>
<keyword evidence="7" id="KW-1185">Reference proteome</keyword>
<dbReference type="InterPro" id="IPR000719">
    <property type="entry name" value="Prot_kinase_dom"/>
</dbReference>
<gene>
    <name evidence="6" type="ORF">WDV06_08040</name>
</gene>
<keyword evidence="1 3" id="KW-0853">WD repeat</keyword>
<evidence type="ECO:0000313" key="7">
    <source>
        <dbReference type="Proteomes" id="UP001610631"/>
    </source>
</evidence>
<protein>
    <submittedName>
        <fullName evidence="6">Serine/threonine-protein kinase</fullName>
        <ecNumber evidence="6">2.7.11.1</ecNumber>
    </submittedName>
</protein>
<dbReference type="InterPro" id="IPR036322">
    <property type="entry name" value="WD40_repeat_dom_sf"/>
</dbReference>
<reference evidence="6 7" key="1">
    <citation type="submission" date="2024-03" db="EMBL/GenBank/DDBJ databases">
        <title>Whole genome sequencing of Streptomyces racemochromogenes, to identify antimicrobial biosynthetic gene clusters.</title>
        <authorList>
            <person name="Suryawanshi P."/>
            <person name="Krishnaraj P.U."/>
            <person name="Arun Y.P."/>
            <person name="Suryawanshi M.P."/>
            <person name="Rakshit O."/>
        </authorList>
    </citation>
    <scope>NUCLEOTIDE SEQUENCE [LARGE SCALE GENOMIC DNA]</scope>
    <source>
        <strain evidence="6 7">AUDT626</strain>
    </source>
</reference>
<dbReference type="PRINTS" id="PR00320">
    <property type="entry name" value="GPROTEINBRPT"/>
</dbReference>
<dbReference type="InterPro" id="IPR001680">
    <property type="entry name" value="WD40_rpt"/>
</dbReference>
<evidence type="ECO:0000256" key="2">
    <source>
        <dbReference type="ARBA" id="ARBA00022737"/>
    </source>
</evidence>
<feature type="repeat" description="WD" evidence="3">
    <location>
        <begin position="674"/>
        <end position="708"/>
    </location>
</feature>
<evidence type="ECO:0000259" key="5">
    <source>
        <dbReference type="PROSITE" id="PS50011"/>
    </source>
</evidence>
<feature type="compositionally biased region" description="Low complexity" evidence="4">
    <location>
        <begin position="343"/>
        <end position="356"/>
    </location>
</feature>
<dbReference type="InterPro" id="IPR008271">
    <property type="entry name" value="Ser/Thr_kinase_AS"/>
</dbReference>
<feature type="repeat" description="WD" evidence="3">
    <location>
        <begin position="443"/>
        <end position="474"/>
    </location>
</feature>
<dbReference type="InterPro" id="IPR020472">
    <property type="entry name" value="WD40_PAC1"/>
</dbReference>
<dbReference type="Gene3D" id="2.130.10.10">
    <property type="entry name" value="YVTN repeat-like/Quinoprotein amine dehydrogenase"/>
    <property type="match status" value="3"/>
</dbReference>